<evidence type="ECO:0008006" key="4">
    <source>
        <dbReference type="Google" id="ProtNLM"/>
    </source>
</evidence>
<dbReference type="RefSeq" id="WP_217693552.1">
    <property type="nucleotide sequence ID" value="NZ_FTOH01000001.1"/>
</dbReference>
<organism evidence="2 3">
    <name type="scientific">Thalassolituus maritimus</name>
    <dbReference type="NCBI Taxonomy" id="484498"/>
    <lineage>
        <taxon>Bacteria</taxon>
        <taxon>Pseudomonadati</taxon>
        <taxon>Pseudomonadota</taxon>
        <taxon>Gammaproteobacteria</taxon>
        <taxon>Oceanospirillales</taxon>
        <taxon>Oceanospirillaceae</taxon>
        <taxon>Thalassolituus</taxon>
    </lineage>
</organism>
<feature type="signal peptide" evidence="1">
    <location>
        <begin position="1"/>
        <end position="29"/>
    </location>
</feature>
<proteinExistence type="predicted"/>
<dbReference type="AlphaFoldDB" id="A0A1N7IUC1"/>
<dbReference type="STRING" id="484498.SAMN05421686_1016"/>
<feature type="chain" id="PRO_5012681469" description="Porin" evidence="1">
    <location>
        <begin position="30"/>
        <end position="421"/>
    </location>
</feature>
<evidence type="ECO:0000256" key="1">
    <source>
        <dbReference type="SAM" id="SignalP"/>
    </source>
</evidence>
<dbReference type="InterPro" id="IPR023614">
    <property type="entry name" value="Porin_dom_sf"/>
</dbReference>
<evidence type="ECO:0000313" key="2">
    <source>
        <dbReference type="EMBL" id="SIS40616.1"/>
    </source>
</evidence>
<gene>
    <name evidence="2" type="ORF">SAMN05421686_1016</name>
</gene>
<keyword evidence="3" id="KW-1185">Reference proteome</keyword>
<sequence length="421" mass="45462">MKITMIPAKRLASAAGVSLVLALPSQVYAHYIPAEGEPTQVHGTVMTTWRSASPVDQYEFWQIPGAFMGGDAWPVSQGVSLDEVSVTAAKRLDENTFVKLGVSTHDGSDGHQSVGIEHASIGFVCCDVKGPWVVDVGRMSAAFSPELLAHRSTSKFTEPSLIADVFFGRHFHDQGIRIWLHETAGWSAGAEIWQGKAFPATDGTDGGAWDAFARYSFSVGSVEANIGAWHYRAQASSRADHRYGGGHQHTPVAAPGEQAVQFPDVRYTCDLDLTGVHAGASVGVGKSARVGIKGAWAQLNMEGILHDSGSREADVTADQYAVWVQPYLTLNKHTIALRAERFVADNTLTGAAAETLGEGAGALSEEGHTPERFTAAWLYQWRPQVQFRTEYISDQTFADGQNRYAVGVVWQGSFFNSVSSD</sequence>
<dbReference type="SUPFAM" id="SSF56935">
    <property type="entry name" value="Porins"/>
    <property type="match status" value="1"/>
</dbReference>
<evidence type="ECO:0000313" key="3">
    <source>
        <dbReference type="Proteomes" id="UP000185639"/>
    </source>
</evidence>
<dbReference type="Proteomes" id="UP000185639">
    <property type="component" value="Unassembled WGS sequence"/>
</dbReference>
<name>A0A1N7IUC1_9GAMM</name>
<accession>A0A1N7IUC1</accession>
<protein>
    <recommendedName>
        <fullName evidence="4">Porin</fullName>
    </recommendedName>
</protein>
<keyword evidence="1" id="KW-0732">Signal</keyword>
<dbReference type="Gene3D" id="2.40.160.10">
    <property type="entry name" value="Porin"/>
    <property type="match status" value="1"/>
</dbReference>
<dbReference type="EMBL" id="FTOH01000001">
    <property type="protein sequence ID" value="SIS40616.1"/>
    <property type="molecule type" value="Genomic_DNA"/>
</dbReference>
<reference evidence="3" key="1">
    <citation type="submission" date="2017-01" db="EMBL/GenBank/DDBJ databases">
        <authorList>
            <person name="Varghese N."/>
            <person name="Submissions S."/>
        </authorList>
    </citation>
    <scope>NUCLEOTIDE SEQUENCE [LARGE SCALE GENOMIC DNA]</scope>
    <source>
        <strain evidence="3">DSM 24913</strain>
    </source>
</reference>